<accession>M3HZA8</accession>
<dbReference type="AlphaFoldDB" id="M3HZA8"/>
<dbReference type="PATRIC" id="fig|1073353.3.peg.2276"/>
<dbReference type="Proteomes" id="UP000011782">
    <property type="component" value="Unassembled WGS sequence"/>
</dbReference>
<proteinExistence type="predicted"/>
<sequence>MNLKPNLIPQRSSPMQGVRGLLANLIKIIAKQRAVKYDKNSISARKTKSNIKPKIAASMTA</sequence>
<comment type="caution">
    <text evidence="1">The sequence shown here is derived from an EMBL/GenBank/DDBJ whole genome shotgun (WGS) entry which is preliminary data.</text>
</comment>
<gene>
    <name evidence="1" type="ORF">H740_10662</name>
</gene>
<name>M3HZA8_9BACT</name>
<reference evidence="1 2" key="1">
    <citation type="submission" date="2013-02" db="EMBL/GenBank/DDBJ databases">
        <title>Co-occurrence of anaerobic bacteria in colorectal carcinomas.</title>
        <authorList>
            <person name="Holt R.A."/>
            <person name="Warren R.L."/>
            <person name="Allen-Vercoe E."/>
            <person name="Pleasance S."/>
            <person name="Freeman D.J."/>
            <person name="Watson P."/>
            <person name="Moore R."/>
            <person name="Cochrane K."/>
        </authorList>
    </citation>
    <scope>NUCLEOTIDE SEQUENCE [LARGE SCALE GENOMIC DNA]</scope>
    <source>
        <strain evidence="1 2">CC57C</strain>
    </source>
</reference>
<dbReference type="EMBL" id="AOTD01000253">
    <property type="protein sequence ID" value="EMG29649.1"/>
    <property type="molecule type" value="Genomic_DNA"/>
</dbReference>
<protein>
    <submittedName>
        <fullName evidence="1">Uncharacterized protein</fullName>
    </submittedName>
</protein>
<evidence type="ECO:0000313" key="1">
    <source>
        <dbReference type="EMBL" id="EMG29649.1"/>
    </source>
</evidence>
<evidence type="ECO:0000313" key="2">
    <source>
        <dbReference type="Proteomes" id="UP000011782"/>
    </source>
</evidence>
<organism evidence="1 2">
    <name type="scientific">Campylobacter showae CC57C</name>
    <dbReference type="NCBI Taxonomy" id="1073353"/>
    <lineage>
        <taxon>Bacteria</taxon>
        <taxon>Pseudomonadati</taxon>
        <taxon>Campylobacterota</taxon>
        <taxon>Epsilonproteobacteria</taxon>
        <taxon>Campylobacterales</taxon>
        <taxon>Campylobacteraceae</taxon>
        <taxon>Campylobacter</taxon>
    </lineage>
</organism>